<evidence type="ECO:0000313" key="6">
    <source>
        <dbReference type="Proteomes" id="UP001337655"/>
    </source>
</evidence>
<evidence type="ECO:0000313" key="5">
    <source>
        <dbReference type="EMBL" id="KAK5173610.1"/>
    </source>
</evidence>
<dbReference type="EMBL" id="JAVRRT010000003">
    <property type="protein sequence ID" value="KAK5173610.1"/>
    <property type="molecule type" value="Genomic_DNA"/>
</dbReference>
<feature type="compositionally biased region" description="Acidic residues" evidence="3">
    <location>
        <begin position="485"/>
        <end position="494"/>
    </location>
</feature>
<feature type="compositionally biased region" description="Polar residues" evidence="3">
    <location>
        <begin position="94"/>
        <end position="118"/>
    </location>
</feature>
<sequence length="1256" mass="135977">MAKRKRSETEGVEATEGAQKLSRAQKRFRRESKGSPPPQASENGRHSTAGSRPAGGAANHANPTGPSDQKDTGAAKKRSRKRKQRKASKALKATSDQSVPAEKATTTGAVEGTPSITHSHILMPEEIQGVTPQAPKDLSKGQRKRWRRDRRRSELFASTSQHDSSAGQKPPKLSRRKKSRAEHGISEGLDRAALLRLATTRLVPLKAKEWKDHGEGPARQCAEDSTPELGAASRPSSRSSPSSASIPSGPAPRSAERVAPQSDPKPPKTNSVSSRGASPSASSSRHSIPESIPKATPAEYKQLQRLQPPPPAAVSFRTTSVSSKPNSVPSQLEDSDVKAAFRRFSAFVNGGDSDSSDDESENSESESEEEPRSQAVPAKPADGIRNGGRPSSSTANKTPDVFTETALRNRMENASDSSLATQPQQQTRTLKPSQLDGDQSIEVDTDQGNNRERITVADNKTAAADSQQRRTAGDDTINSAGITESSEDESEGESDAGAAETPPRPISKDEQSSDEAMTLPNGVSSQLAQATSAPNSSWPANVGIKRQGSFLGLETGGAPSGTGSAHRASKISSPSQPDPFDVTEADADAALLALDEVSEGMLTATRPLPASKFDSPPEPVQLEGTKLMDVDSSDRRWSRGMVEGFWHFKDAQKLGPALPVSVICNAARMVEDDVDTAVTDSFYVNPATSESSMGENINVAMHGPAGSNSDSSSPLSNFSRTPTPPNPVARSEPPLNDLAHQIPVRDRTESADDTIAVQSVPKKKRKMTGTTSKHFSPEKKPRRTTAPAIVSVEQTLDAGDEEREAKMTPCEETSGAVDMMKSTFSARPAIRRRRAPQAAKSATRRHSQPVPAEDPDQNPVVEDAAANICVQEPSQAEPSPTPTTPTPVKPKKKRKSTGKKSTYFTPPKPLLDPTLIDRVDFYNTTASGRKARVPAGTSIAPIPPISCPYFGIIQEKLWREPFWLLIATTFLNKTTGRAAAPVFWGLKEQYGTPEGLAEADEEELRGLVWKLGLYKARSRRCIEMAKAWVEKPPVKGTRWRTLHYPAKGDGRELKKRALIEGDAVEVEGGLEIGHVPGCGPYAWDSWRIFCRDVVRGVAEDYNGKGARVGEGGEVFEPEWKRVLPLDKELRACLRWMWLREGWIWDHETGEKRAATEEEMEKAVKGEMEFQDPQERKFAAQAAGAEAVETNTVVADGHWNEVEKEQQQQQQQQPALEMDGEGSVTDASSNIVVVQSTPAAETKSVRRSRRLTTSELS</sequence>
<feature type="compositionally biased region" description="Basic and acidic residues" evidence="3">
    <location>
        <begin position="181"/>
        <end position="190"/>
    </location>
</feature>
<feature type="compositionally biased region" description="Basic residues" evidence="3">
    <location>
        <begin position="141"/>
        <end position="150"/>
    </location>
</feature>
<feature type="compositionally biased region" description="Pro residues" evidence="3">
    <location>
        <begin position="879"/>
        <end position="888"/>
    </location>
</feature>
<feature type="region of interest" description="Disordered" evidence="3">
    <location>
        <begin position="824"/>
        <end position="858"/>
    </location>
</feature>
<feature type="compositionally biased region" description="Polar residues" evidence="3">
    <location>
        <begin position="40"/>
        <end position="50"/>
    </location>
</feature>
<dbReference type="AlphaFoldDB" id="A0AAV9PLM8"/>
<dbReference type="GO" id="GO:0003824">
    <property type="term" value="F:catalytic activity"/>
    <property type="evidence" value="ECO:0007669"/>
    <property type="project" value="InterPro"/>
</dbReference>
<dbReference type="InterPro" id="IPR011257">
    <property type="entry name" value="DNA_glycosylase"/>
</dbReference>
<feature type="region of interest" description="Disordered" evidence="3">
    <location>
        <begin position="871"/>
        <end position="909"/>
    </location>
</feature>
<dbReference type="SUPFAM" id="SSF48150">
    <property type="entry name" value="DNA-glycosylase"/>
    <property type="match status" value="1"/>
</dbReference>
<dbReference type="GO" id="GO:0003677">
    <property type="term" value="F:DNA binding"/>
    <property type="evidence" value="ECO:0007669"/>
    <property type="project" value="InterPro"/>
</dbReference>
<feature type="compositionally biased region" description="Polar residues" evidence="3">
    <location>
        <begin position="521"/>
        <end position="539"/>
    </location>
</feature>
<gene>
    <name evidence="5" type="ORF">LTR77_002291</name>
</gene>
<dbReference type="GO" id="GO:0006285">
    <property type="term" value="P:base-excision repair, AP site formation"/>
    <property type="evidence" value="ECO:0007669"/>
    <property type="project" value="UniProtKB-ARBA"/>
</dbReference>
<feature type="compositionally biased region" description="Low complexity" evidence="3">
    <location>
        <begin position="231"/>
        <end position="253"/>
    </location>
</feature>
<accession>A0AAV9PLM8</accession>
<dbReference type="PANTHER" id="PTHR15074">
    <property type="entry name" value="METHYL-CPG-BINDING PROTEIN"/>
    <property type="match status" value="1"/>
</dbReference>
<dbReference type="Gene3D" id="1.10.340.30">
    <property type="entry name" value="Hypothetical protein, domain 2"/>
    <property type="match status" value="1"/>
</dbReference>
<feature type="compositionally biased region" description="Low complexity" evidence="3">
    <location>
        <begin position="707"/>
        <end position="719"/>
    </location>
</feature>
<keyword evidence="2" id="KW-0539">Nucleus</keyword>
<comment type="caution">
    <text evidence="5">The sequence shown here is derived from an EMBL/GenBank/DDBJ whole genome shotgun (WGS) entry which is preliminary data.</text>
</comment>
<dbReference type="InterPro" id="IPR003265">
    <property type="entry name" value="HhH-GPD_domain"/>
</dbReference>
<reference evidence="5 6" key="1">
    <citation type="submission" date="2023-08" db="EMBL/GenBank/DDBJ databases">
        <title>Black Yeasts Isolated from many extreme environments.</title>
        <authorList>
            <person name="Coleine C."/>
            <person name="Stajich J.E."/>
            <person name="Selbmann L."/>
        </authorList>
    </citation>
    <scope>NUCLEOTIDE SEQUENCE [LARGE SCALE GENOMIC DNA]</scope>
    <source>
        <strain evidence="5 6">CCFEE 5935</strain>
    </source>
</reference>
<feature type="compositionally biased region" description="Polar residues" evidence="3">
    <location>
        <begin position="414"/>
        <end position="432"/>
    </location>
</feature>
<feature type="region of interest" description="Disordered" evidence="3">
    <location>
        <begin position="697"/>
        <end position="786"/>
    </location>
</feature>
<feature type="compositionally biased region" description="Low complexity" evidence="3">
    <location>
        <begin position="191"/>
        <end position="202"/>
    </location>
</feature>
<evidence type="ECO:0000256" key="2">
    <source>
        <dbReference type="ARBA" id="ARBA00023242"/>
    </source>
</evidence>
<dbReference type="Proteomes" id="UP001337655">
    <property type="component" value="Unassembled WGS sequence"/>
</dbReference>
<dbReference type="Pfam" id="PF00730">
    <property type="entry name" value="HhH-GPD"/>
    <property type="match status" value="1"/>
</dbReference>
<feature type="compositionally biased region" description="Polar residues" evidence="3">
    <location>
        <begin position="1224"/>
        <end position="1238"/>
    </location>
</feature>
<evidence type="ECO:0000259" key="4">
    <source>
        <dbReference type="Pfam" id="PF00730"/>
    </source>
</evidence>
<evidence type="ECO:0000256" key="1">
    <source>
        <dbReference type="ARBA" id="ARBA00004123"/>
    </source>
</evidence>
<feature type="compositionally biased region" description="Basic and acidic residues" evidence="3">
    <location>
        <begin position="206"/>
        <end position="216"/>
    </location>
</feature>
<organism evidence="5 6">
    <name type="scientific">Saxophila tyrrhenica</name>
    <dbReference type="NCBI Taxonomy" id="1690608"/>
    <lineage>
        <taxon>Eukaryota</taxon>
        <taxon>Fungi</taxon>
        <taxon>Dikarya</taxon>
        <taxon>Ascomycota</taxon>
        <taxon>Pezizomycotina</taxon>
        <taxon>Dothideomycetes</taxon>
        <taxon>Dothideomycetidae</taxon>
        <taxon>Mycosphaerellales</taxon>
        <taxon>Extremaceae</taxon>
        <taxon>Saxophila</taxon>
    </lineage>
</organism>
<comment type="subcellular location">
    <subcellularLocation>
        <location evidence="1">Nucleus</location>
    </subcellularLocation>
</comment>
<feature type="region of interest" description="Disordered" evidence="3">
    <location>
        <begin position="1"/>
        <end position="582"/>
    </location>
</feature>
<proteinExistence type="predicted"/>
<feature type="compositionally biased region" description="Polar residues" evidence="3">
    <location>
        <begin position="156"/>
        <end position="167"/>
    </location>
</feature>
<dbReference type="GO" id="GO:0005634">
    <property type="term" value="C:nucleus"/>
    <property type="evidence" value="ECO:0007669"/>
    <property type="project" value="UniProtKB-SubCell"/>
</dbReference>
<feature type="compositionally biased region" description="Acidic residues" evidence="3">
    <location>
        <begin position="354"/>
        <end position="369"/>
    </location>
</feature>
<dbReference type="GeneID" id="89923638"/>
<feature type="compositionally biased region" description="Basic residues" evidence="3">
    <location>
        <begin position="75"/>
        <end position="89"/>
    </location>
</feature>
<protein>
    <recommendedName>
        <fullName evidence="4">HhH-GPD domain-containing protein</fullName>
    </recommendedName>
</protein>
<dbReference type="PANTHER" id="PTHR15074:SF0">
    <property type="entry name" value="METHYL-CPG-BINDING DOMAIN PROTEIN 4-LIKE PROTEIN"/>
    <property type="match status" value="1"/>
</dbReference>
<dbReference type="InterPro" id="IPR045138">
    <property type="entry name" value="MeCP2/MBD4"/>
</dbReference>
<feature type="domain" description="HhH-GPD" evidence="4">
    <location>
        <begin position="973"/>
        <end position="1055"/>
    </location>
</feature>
<feature type="compositionally biased region" description="Basic residues" evidence="3">
    <location>
        <begin position="889"/>
        <end position="898"/>
    </location>
</feature>
<evidence type="ECO:0000256" key="3">
    <source>
        <dbReference type="SAM" id="MobiDB-lite"/>
    </source>
</evidence>
<keyword evidence="6" id="KW-1185">Reference proteome</keyword>
<feature type="compositionally biased region" description="Polar residues" evidence="3">
    <location>
        <begin position="316"/>
        <end position="332"/>
    </location>
</feature>
<dbReference type="RefSeq" id="XP_064662305.1">
    <property type="nucleotide sequence ID" value="XM_064799550.1"/>
</dbReference>
<feature type="region of interest" description="Disordered" evidence="3">
    <location>
        <begin position="1201"/>
        <end position="1256"/>
    </location>
</feature>
<name>A0AAV9PLM8_9PEZI</name>
<feature type="compositionally biased region" description="Low complexity" evidence="3">
    <location>
        <begin position="271"/>
        <end position="292"/>
    </location>
</feature>
<feature type="compositionally biased region" description="Polar residues" evidence="3">
    <location>
        <begin position="474"/>
        <end position="483"/>
    </location>
</feature>